<dbReference type="GO" id="GO:0046872">
    <property type="term" value="F:metal ion binding"/>
    <property type="evidence" value="ECO:0007669"/>
    <property type="project" value="UniProtKB-KW"/>
</dbReference>
<gene>
    <name evidence="12" type="ORF">C7M84_004507</name>
</gene>
<dbReference type="EMBL" id="QCYY01001598">
    <property type="protein sequence ID" value="ROT76869.1"/>
    <property type="molecule type" value="Genomic_DNA"/>
</dbReference>
<evidence type="ECO:0000256" key="3">
    <source>
        <dbReference type="ARBA" id="ARBA00005022"/>
    </source>
</evidence>
<dbReference type="Gene3D" id="3.60.130.10">
    <property type="entry name" value="Clavaminate synthase-like"/>
    <property type="match status" value="1"/>
</dbReference>
<name>A0A423TK85_PENVA</name>
<reference evidence="12 13" key="2">
    <citation type="submission" date="2019-01" db="EMBL/GenBank/DDBJ databases">
        <title>The decoding of complex shrimp genome reveals the adaptation for benthos swimmer, frequently molting mechanism and breeding impact on genome.</title>
        <authorList>
            <person name="Sun Y."/>
            <person name="Gao Y."/>
            <person name="Yu Y."/>
        </authorList>
    </citation>
    <scope>NUCLEOTIDE SEQUENCE [LARGE SCALE GENOMIC DNA]</scope>
    <source>
        <tissue evidence="12">Muscle</tissue>
    </source>
</reference>
<dbReference type="InterPro" id="IPR003819">
    <property type="entry name" value="TauD/TfdA-like"/>
</dbReference>
<sequence>MYALRVATRAVGRVAATGTLQPTRAAVGLVRLPLRGVVTSIPKARGRDQDLEISAKGQGGEVRMQAAAAGIADVTMKHDESMLKLSWSTGGTDTYPYVWLRDNCQCPLCFHSGSRSRVHLIEELDLNARPRSAKVLGGQAVEVQWSDGHVSRYEASWLLPRAFQSAENYIRKPSYKLTPHPWGSELMEDLPRASFPEMMSDDAALLKWSQQLEIFGFVMVSGAPAEPGQVRRLAERIAFIKKTHYGEDFTVIVKDDPSNVAYLSGPLQLHADLPYYQYKPGVQFIHCIKQYEGNGGDSQVTDGLHAANLLRENHPQKYRILTSTPVDWFDEGGRENHVFLCSTDSYGDVCRINFSQPQRDSFFDIPAEDVAAWYDAMKTFHRLLADPKNCLHFKMTPGTIMTFDNLRILHGRTAYLSGYSARHIEGCYVDWDEVRSRRHVLEKKLGVNSRRLVRREE</sequence>
<dbReference type="GO" id="GO:0016706">
    <property type="term" value="F:2-oxoglutarate-dependent dioxygenase activity"/>
    <property type="evidence" value="ECO:0007669"/>
    <property type="project" value="UniProtKB-ARBA"/>
</dbReference>
<dbReference type="PANTHER" id="PTHR10696">
    <property type="entry name" value="GAMMA-BUTYROBETAINE HYDROXYLASE-RELATED"/>
    <property type="match status" value="1"/>
</dbReference>
<evidence type="ECO:0000256" key="2">
    <source>
        <dbReference type="ARBA" id="ARBA00001961"/>
    </source>
</evidence>
<dbReference type="FunFam" id="3.30.2020.30:FF:000002">
    <property type="entry name" value="Putative gamma-butyrobetaine dioxygenase"/>
    <property type="match status" value="1"/>
</dbReference>
<evidence type="ECO:0008006" key="14">
    <source>
        <dbReference type="Google" id="ProtNLM"/>
    </source>
</evidence>
<protein>
    <recommendedName>
        <fullName evidence="14">Gamma-butyrobetaine dioxygenase</fullName>
    </recommendedName>
</protein>
<comment type="pathway">
    <text evidence="3">Amine and polyamine biosynthesis; carnitine biosynthesis.</text>
</comment>
<keyword evidence="8" id="KW-0560">Oxidoreductase</keyword>
<dbReference type="PANTHER" id="PTHR10696:SF33">
    <property type="entry name" value="GAMMA-BUTYROBETAINE DIOXYGENASE"/>
    <property type="match status" value="1"/>
</dbReference>
<dbReference type="InterPro" id="IPR010376">
    <property type="entry name" value="GBBH-like_N"/>
</dbReference>
<evidence type="ECO:0000256" key="4">
    <source>
        <dbReference type="ARBA" id="ARBA00008654"/>
    </source>
</evidence>
<feature type="domain" description="TauD/TfdA-like" evidence="10">
    <location>
        <begin position="176"/>
        <end position="428"/>
    </location>
</feature>
<evidence type="ECO:0000313" key="12">
    <source>
        <dbReference type="EMBL" id="ROT76869.1"/>
    </source>
</evidence>
<evidence type="ECO:0000256" key="7">
    <source>
        <dbReference type="ARBA" id="ARBA00022964"/>
    </source>
</evidence>
<dbReference type="AlphaFoldDB" id="A0A423TK85"/>
<evidence type="ECO:0000256" key="9">
    <source>
        <dbReference type="ARBA" id="ARBA00023004"/>
    </source>
</evidence>
<evidence type="ECO:0000313" key="13">
    <source>
        <dbReference type="Proteomes" id="UP000283509"/>
    </source>
</evidence>
<accession>A0A423TK85</accession>
<keyword evidence="7" id="KW-0223">Dioxygenase</keyword>
<dbReference type="Pfam" id="PF06155">
    <property type="entry name" value="GBBH-like_N"/>
    <property type="match status" value="1"/>
</dbReference>
<evidence type="ECO:0000259" key="11">
    <source>
        <dbReference type="Pfam" id="PF06155"/>
    </source>
</evidence>
<reference evidence="12 13" key="1">
    <citation type="submission" date="2018-04" db="EMBL/GenBank/DDBJ databases">
        <authorList>
            <person name="Zhang X."/>
            <person name="Yuan J."/>
            <person name="Li F."/>
            <person name="Xiang J."/>
        </authorList>
    </citation>
    <scope>NUCLEOTIDE SEQUENCE [LARGE SCALE GENOMIC DNA]</scope>
    <source>
        <tissue evidence="12">Muscle</tissue>
    </source>
</reference>
<evidence type="ECO:0000256" key="8">
    <source>
        <dbReference type="ARBA" id="ARBA00023002"/>
    </source>
</evidence>
<evidence type="ECO:0000259" key="10">
    <source>
        <dbReference type="Pfam" id="PF02668"/>
    </source>
</evidence>
<organism evidence="12 13">
    <name type="scientific">Penaeus vannamei</name>
    <name type="common">Whiteleg shrimp</name>
    <name type="synonym">Litopenaeus vannamei</name>
    <dbReference type="NCBI Taxonomy" id="6689"/>
    <lineage>
        <taxon>Eukaryota</taxon>
        <taxon>Metazoa</taxon>
        <taxon>Ecdysozoa</taxon>
        <taxon>Arthropoda</taxon>
        <taxon>Crustacea</taxon>
        <taxon>Multicrustacea</taxon>
        <taxon>Malacostraca</taxon>
        <taxon>Eumalacostraca</taxon>
        <taxon>Eucarida</taxon>
        <taxon>Decapoda</taxon>
        <taxon>Dendrobranchiata</taxon>
        <taxon>Penaeoidea</taxon>
        <taxon>Penaeidae</taxon>
        <taxon>Penaeus</taxon>
    </lineage>
</organism>
<keyword evidence="6" id="KW-0124">Carnitine biosynthesis</keyword>
<dbReference type="Proteomes" id="UP000283509">
    <property type="component" value="Unassembled WGS sequence"/>
</dbReference>
<comment type="cofactor">
    <cofactor evidence="1">
        <name>Fe(2+)</name>
        <dbReference type="ChEBI" id="CHEBI:29033"/>
    </cofactor>
</comment>
<evidence type="ECO:0000256" key="6">
    <source>
        <dbReference type="ARBA" id="ARBA00022873"/>
    </source>
</evidence>
<evidence type="ECO:0000256" key="5">
    <source>
        <dbReference type="ARBA" id="ARBA00022723"/>
    </source>
</evidence>
<keyword evidence="13" id="KW-1185">Reference proteome</keyword>
<dbReference type="InterPro" id="IPR038492">
    <property type="entry name" value="GBBH-like_N_sf"/>
</dbReference>
<keyword evidence="9" id="KW-0408">Iron</keyword>
<feature type="domain" description="Gamma-butyrobetaine hydroxylase-like N-terminal" evidence="11">
    <location>
        <begin position="75"/>
        <end position="158"/>
    </location>
</feature>
<comment type="cofactor">
    <cofactor evidence="2">
        <name>L-ascorbate</name>
        <dbReference type="ChEBI" id="CHEBI:38290"/>
    </cofactor>
</comment>
<dbReference type="OrthoDB" id="406634at2759"/>
<comment type="caution">
    <text evidence="12">The sequence shown here is derived from an EMBL/GenBank/DDBJ whole genome shotgun (WGS) entry which is preliminary data.</text>
</comment>
<comment type="similarity">
    <text evidence="4">Belongs to the gamma-BBH/TMLD family.</text>
</comment>
<dbReference type="Gene3D" id="3.30.2020.30">
    <property type="match status" value="1"/>
</dbReference>
<evidence type="ECO:0000256" key="1">
    <source>
        <dbReference type="ARBA" id="ARBA00001954"/>
    </source>
</evidence>
<dbReference type="CDD" id="cd00250">
    <property type="entry name" value="CAS_like"/>
    <property type="match status" value="1"/>
</dbReference>
<dbReference type="STRING" id="6689.A0A423TK85"/>
<dbReference type="Pfam" id="PF02668">
    <property type="entry name" value="TauD"/>
    <property type="match status" value="1"/>
</dbReference>
<proteinExistence type="inferred from homology"/>
<dbReference type="GO" id="GO:0045329">
    <property type="term" value="P:carnitine biosynthetic process"/>
    <property type="evidence" value="ECO:0007669"/>
    <property type="project" value="UniProtKB-UniPathway"/>
</dbReference>
<keyword evidence="5" id="KW-0479">Metal-binding</keyword>
<dbReference type="SUPFAM" id="SSF51197">
    <property type="entry name" value="Clavaminate synthase-like"/>
    <property type="match status" value="1"/>
</dbReference>
<dbReference type="InterPro" id="IPR042098">
    <property type="entry name" value="TauD-like_sf"/>
</dbReference>
<dbReference type="UniPathway" id="UPA00118"/>
<dbReference type="InterPro" id="IPR050411">
    <property type="entry name" value="AlphaKG_dependent_hydroxylases"/>
</dbReference>
<dbReference type="GO" id="GO:0005739">
    <property type="term" value="C:mitochondrion"/>
    <property type="evidence" value="ECO:0007669"/>
    <property type="project" value="TreeGrafter"/>
</dbReference>
<dbReference type="FunFam" id="3.60.130.10:FF:000001">
    <property type="entry name" value="Trimethyllysine dioxygenase, mitochondrial"/>
    <property type="match status" value="1"/>
</dbReference>